<proteinExistence type="predicted"/>
<keyword evidence="2" id="KW-1185">Reference proteome</keyword>
<reference evidence="1 2" key="1">
    <citation type="submission" date="2023-08" db="EMBL/GenBank/DDBJ databases">
        <title>Draft genome sequence of Thermococcus waiotapuensis WT1T, a thermophilic sulphur-dependent archaeon from order Thermococcales.</title>
        <authorList>
            <person name="Manners S.H."/>
            <person name="Carere C.R."/>
            <person name="Dhami M.K."/>
            <person name="Dobson R.C.J."/>
            <person name="Stott M.B."/>
        </authorList>
    </citation>
    <scope>NUCLEOTIDE SEQUENCE [LARGE SCALE GENOMIC DNA]</scope>
    <source>
        <strain evidence="1 2">WT1</strain>
    </source>
</reference>
<name>A0AAE4NVQ6_9EURY</name>
<dbReference type="EMBL" id="JAVDZE010000001">
    <property type="protein sequence ID" value="MDV3103562.1"/>
    <property type="molecule type" value="Genomic_DNA"/>
</dbReference>
<protein>
    <submittedName>
        <fullName evidence="1">Uncharacterized protein</fullName>
    </submittedName>
</protein>
<dbReference type="RefSeq" id="WP_315341020.1">
    <property type="nucleotide sequence ID" value="NZ_JAVDZE010000001.1"/>
</dbReference>
<sequence>MKVEELLSLVEETIGELKIALMANQQRAFETPYTSFEFIQRASELDEELRDLEKLRDYLASLDPGEEAEKYFTGEELEELLRLLELLRKSRPHEY</sequence>
<evidence type="ECO:0000313" key="2">
    <source>
        <dbReference type="Proteomes" id="UP001245683"/>
    </source>
</evidence>
<dbReference type="Proteomes" id="UP001245683">
    <property type="component" value="Unassembled WGS sequence"/>
</dbReference>
<dbReference type="AlphaFoldDB" id="A0AAE4NVQ6"/>
<evidence type="ECO:0000313" key="1">
    <source>
        <dbReference type="EMBL" id="MDV3103562.1"/>
    </source>
</evidence>
<organism evidence="1 2">
    <name type="scientific">Thermococcus waiotapuensis</name>
    <dbReference type="NCBI Taxonomy" id="90909"/>
    <lineage>
        <taxon>Archaea</taxon>
        <taxon>Methanobacteriati</taxon>
        <taxon>Methanobacteriota</taxon>
        <taxon>Thermococci</taxon>
        <taxon>Thermococcales</taxon>
        <taxon>Thermococcaceae</taxon>
        <taxon>Thermococcus</taxon>
    </lineage>
</organism>
<comment type="caution">
    <text evidence="1">The sequence shown here is derived from an EMBL/GenBank/DDBJ whole genome shotgun (WGS) entry which is preliminary data.</text>
</comment>
<accession>A0AAE4NVQ6</accession>
<gene>
    <name evidence="1" type="ORF">RBI02_03245</name>
</gene>